<organism evidence="4 5">
    <name type="scientific">Streptomyces niveiscabiei</name>
    <dbReference type="NCBI Taxonomy" id="164115"/>
    <lineage>
        <taxon>Bacteria</taxon>
        <taxon>Bacillati</taxon>
        <taxon>Actinomycetota</taxon>
        <taxon>Actinomycetes</taxon>
        <taxon>Kitasatosporales</taxon>
        <taxon>Streptomycetaceae</taxon>
        <taxon>Streptomyces</taxon>
    </lineage>
</organism>
<comment type="similarity">
    <text evidence="1 2">Belongs to the short-chain dehydrogenases/reductases (SDR) family.</text>
</comment>
<keyword evidence="4" id="KW-0560">Oxidoreductase</keyword>
<accession>A0ABW9I5T7</accession>
<keyword evidence="5" id="KW-1185">Reference proteome</keyword>
<proteinExistence type="inferred from homology"/>
<dbReference type="CDD" id="cd05233">
    <property type="entry name" value="SDR_c"/>
    <property type="match status" value="1"/>
</dbReference>
<reference evidence="4 5" key="1">
    <citation type="submission" date="2024-12" db="EMBL/GenBank/DDBJ databases">
        <title>Forecasting of Potato common scab and diversities of Pathogenic streptomyces spp. in china.</title>
        <authorList>
            <person name="Handique U."/>
            <person name="Wu J."/>
        </authorList>
    </citation>
    <scope>NUCLEOTIDE SEQUENCE [LARGE SCALE GENOMIC DNA]</scope>
    <source>
        <strain evidence="4 5">ZRIMU1530</strain>
    </source>
</reference>
<dbReference type="EC" id="1.1.1.-" evidence="4"/>
<comment type="caution">
    <text evidence="4">The sequence shown here is derived from an EMBL/GenBank/DDBJ whole genome shotgun (WGS) entry which is preliminary data.</text>
</comment>
<name>A0ABW9I5T7_9ACTN</name>
<dbReference type="SMART" id="SM00822">
    <property type="entry name" value="PKS_KR"/>
    <property type="match status" value="1"/>
</dbReference>
<evidence type="ECO:0000256" key="2">
    <source>
        <dbReference type="RuleBase" id="RU000363"/>
    </source>
</evidence>
<dbReference type="PRINTS" id="PR00081">
    <property type="entry name" value="GDHRDH"/>
</dbReference>
<evidence type="ECO:0000313" key="5">
    <source>
        <dbReference type="Proteomes" id="UP001631957"/>
    </source>
</evidence>
<dbReference type="InterPro" id="IPR002347">
    <property type="entry name" value="SDR_fam"/>
</dbReference>
<dbReference type="Gene3D" id="3.40.50.720">
    <property type="entry name" value="NAD(P)-binding Rossmann-like Domain"/>
    <property type="match status" value="1"/>
</dbReference>
<dbReference type="PANTHER" id="PTHR42760:SF40">
    <property type="entry name" value="3-OXOACYL-[ACYL-CARRIER-PROTEIN] REDUCTASE, CHLOROPLASTIC"/>
    <property type="match status" value="1"/>
</dbReference>
<gene>
    <name evidence="4" type="ORF">ACKI18_44315</name>
</gene>
<dbReference type="EMBL" id="JBJVNI010000039">
    <property type="protein sequence ID" value="MFM9615695.1"/>
    <property type="molecule type" value="Genomic_DNA"/>
</dbReference>
<dbReference type="GO" id="GO:0016491">
    <property type="term" value="F:oxidoreductase activity"/>
    <property type="evidence" value="ECO:0007669"/>
    <property type="project" value="UniProtKB-KW"/>
</dbReference>
<dbReference type="RefSeq" id="WP_409124006.1">
    <property type="nucleotide sequence ID" value="NZ_JBJVNI010000039.1"/>
</dbReference>
<feature type="domain" description="Ketoreductase" evidence="3">
    <location>
        <begin position="10"/>
        <end position="189"/>
    </location>
</feature>
<evidence type="ECO:0000313" key="4">
    <source>
        <dbReference type="EMBL" id="MFM9615695.1"/>
    </source>
</evidence>
<dbReference type="PANTHER" id="PTHR42760">
    <property type="entry name" value="SHORT-CHAIN DEHYDROGENASES/REDUCTASES FAMILY MEMBER"/>
    <property type="match status" value="1"/>
</dbReference>
<evidence type="ECO:0000259" key="3">
    <source>
        <dbReference type="SMART" id="SM00822"/>
    </source>
</evidence>
<protein>
    <submittedName>
        <fullName evidence="4">SDR family NAD(P)-dependent oxidoreductase</fullName>
        <ecNumber evidence="4">1.1.1.-</ecNumber>
    </submittedName>
</protein>
<dbReference type="Pfam" id="PF00106">
    <property type="entry name" value="adh_short"/>
    <property type="match status" value="1"/>
</dbReference>
<dbReference type="PRINTS" id="PR00080">
    <property type="entry name" value="SDRFAMILY"/>
</dbReference>
<evidence type="ECO:0000256" key="1">
    <source>
        <dbReference type="ARBA" id="ARBA00006484"/>
    </source>
</evidence>
<dbReference type="InterPro" id="IPR036291">
    <property type="entry name" value="NAD(P)-bd_dom_sf"/>
</dbReference>
<dbReference type="SUPFAM" id="SSF51735">
    <property type="entry name" value="NAD(P)-binding Rossmann-fold domains"/>
    <property type="match status" value="1"/>
</dbReference>
<sequence length="247" mass="25498">MAEPPVPPATAVLVTGGSRGLGLAVVQDLLDRGTRVAAFARTVSDSLRDLANAHPGTLLAGAVDARDTVATLAFLRAAEEALGPLDGLVNNAGVAQDSVLAHTAPADIERVLSTNLLAPLLLTRAFLRQVLRRAGTARVVTIGSACAQATYPGMVAYAASKAGLEAATRALSAETHGRVLVNCVAPGFFDSDMSSLYSERHRAAIARRTATGTLMHPGHVVPMVRMLLLDDTGINGQILPVNGGGVR</sequence>
<dbReference type="Proteomes" id="UP001631957">
    <property type="component" value="Unassembled WGS sequence"/>
</dbReference>
<dbReference type="InterPro" id="IPR057326">
    <property type="entry name" value="KR_dom"/>
</dbReference>